<dbReference type="SUPFAM" id="SSF57567">
    <property type="entry name" value="Serine protease inhibitors"/>
    <property type="match status" value="1"/>
</dbReference>
<dbReference type="AlphaFoldDB" id="A0A8X6LLE9"/>
<dbReference type="Pfam" id="PF01826">
    <property type="entry name" value="TIL"/>
    <property type="match status" value="1"/>
</dbReference>
<organism evidence="2 3">
    <name type="scientific">Trichonephila clavata</name>
    <name type="common">Joro spider</name>
    <name type="synonym">Nephila clavata</name>
    <dbReference type="NCBI Taxonomy" id="2740835"/>
    <lineage>
        <taxon>Eukaryota</taxon>
        <taxon>Metazoa</taxon>
        <taxon>Ecdysozoa</taxon>
        <taxon>Arthropoda</taxon>
        <taxon>Chelicerata</taxon>
        <taxon>Arachnida</taxon>
        <taxon>Araneae</taxon>
        <taxon>Araneomorphae</taxon>
        <taxon>Entelegynae</taxon>
        <taxon>Araneoidea</taxon>
        <taxon>Nephilidae</taxon>
        <taxon>Trichonephila</taxon>
    </lineage>
</organism>
<accession>A0A8X6LLE9</accession>
<keyword evidence="3" id="KW-1185">Reference proteome</keyword>
<dbReference type="InterPro" id="IPR002919">
    <property type="entry name" value="TIL_dom"/>
</dbReference>
<sequence>EIGKCPPNAQFSSCGSPVFPTCDNPYPIVDYDDQCLPGCFCNPGFLMSRVEPAYLKDNVWKGSGGSL</sequence>
<name>A0A8X6LLE9_TRICU</name>
<protein>
    <recommendedName>
        <fullName evidence="1">TIL domain-containing protein</fullName>
    </recommendedName>
</protein>
<evidence type="ECO:0000259" key="1">
    <source>
        <dbReference type="Pfam" id="PF01826"/>
    </source>
</evidence>
<dbReference type="Gene3D" id="2.10.25.10">
    <property type="entry name" value="Laminin"/>
    <property type="match status" value="1"/>
</dbReference>
<dbReference type="CDD" id="cd19941">
    <property type="entry name" value="TIL"/>
    <property type="match status" value="1"/>
</dbReference>
<dbReference type="EMBL" id="BMAO01026820">
    <property type="protein sequence ID" value="GFR12682.1"/>
    <property type="molecule type" value="Genomic_DNA"/>
</dbReference>
<feature type="non-terminal residue" evidence="2">
    <location>
        <position position="1"/>
    </location>
</feature>
<feature type="domain" description="TIL" evidence="1">
    <location>
        <begin position="5"/>
        <end position="49"/>
    </location>
</feature>
<proteinExistence type="predicted"/>
<evidence type="ECO:0000313" key="3">
    <source>
        <dbReference type="Proteomes" id="UP000887116"/>
    </source>
</evidence>
<reference evidence="2" key="1">
    <citation type="submission" date="2020-07" db="EMBL/GenBank/DDBJ databases">
        <title>Multicomponent nature underlies the extraordinary mechanical properties of spider dragline silk.</title>
        <authorList>
            <person name="Kono N."/>
            <person name="Nakamura H."/>
            <person name="Mori M."/>
            <person name="Yoshida Y."/>
            <person name="Ohtoshi R."/>
            <person name="Malay A.D."/>
            <person name="Moran D.A.P."/>
            <person name="Tomita M."/>
            <person name="Numata K."/>
            <person name="Arakawa K."/>
        </authorList>
    </citation>
    <scope>NUCLEOTIDE SEQUENCE</scope>
</reference>
<dbReference type="OrthoDB" id="6236007at2759"/>
<gene>
    <name evidence="2" type="ORF">TNCT_390041</name>
</gene>
<evidence type="ECO:0000313" key="2">
    <source>
        <dbReference type="EMBL" id="GFR12682.1"/>
    </source>
</evidence>
<dbReference type="InterPro" id="IPR036084">
    <property type="entry name" value="Ser_inhib-like_sf"/>
</dbReference>
<dbReference type="Proteomes" id="UP000887116">
    <property type="component" value="Unassembled WGS sequence"/>
</dbReference>
<comment type="caution">
    <text evidence="2">The sequence shown here is derived from an EMBL/GenBank/DDBJ whole genome shotgun (WGS) entry which is preliminary data.</text>
</comment>